<comment type="caution">
    <text evidence="2">The sequence shown here is derived from an EMBL/GenBank/DDBJ whole genome shotgun (WGS) entry which is preliminary data.</text>
</comment>
<feature type="region of interest" description="Disordered" evidence="1">
    <location>
        <begin position="491"/>
        <end position="519"/>
    </location>
</feature>
<dbReference type="EMBL" id="JARJLG010000394">
    <property type="protein sequence ID" value="KAJ7713447.1"/>
    <property type="molecule type" value="Genomic_DNA"/>
</dbReference>
<organism evidence="2 3">
    <name type="scientific">Mycena maculata</name>
    <dbReference type="NCBI Taxonomy" id="230809"/>
    <lineage>
        <taxon>Eukaryota</taxon>
        <taxon>Fungi</taxon>
        <taxon>Dikarya</taxon>
        <taxon>Basidiomycota</taxon>
        <taxon>Agaricomycotina</taxon>
        <taxon>Agaricomycetes</taxon>
        <taxon>Agaricomycetidae</taxon>
        <taxon>Agaricales</taxon>
        <taxon>Marasmiineae</taxon>
        <taxon>Mycenaceae</taxon>
        <taxon>Mycena</taxon>
    </lineage>
</organism>
<protein>
    <submittedName>
        <fullName evidence="2">Uncharacterized protein</fullName>
    </submittedName>
</protein>
<gene>
    <name evidence="2" type="ORF">DFH07DRAFT_785927</name>
</gene>
<keyword evidence="3" id="KW-1185">Reference proteome</keyword>
<evidence type="ECO:0000256" key="1">
    <source>
        <dbReference type="SAM" id="MobiDB-lite"/>
    </source>
</evidence>
<dbReference type="SUPFAM" id="SSF57850">
    <property type="entry name" value="RING/U-box"/>
    <property type="match status" value="1"/>
</dbReference>
<evidence type="ECO:0000313" key="2">
    <source>
        <dbReference type="EMBL" id="KAJ7713447.1"/>
    </source>
</evidence>
<evidence type="ECO:0000313" key="3">
    <source>
        <dbReference type="Proteomes" id="UP001215280"/>
    </source>
</evidence>
<name>A0AAD7H6A6_9AGAR</name>
<dbReference type="AlphaFoldDB" id="A0AAD7H6A6"/>
<reference evidence="2" key="1">
    <citation type="submission" date="2023-03" db="EMBL/GenBank/DDBJ databases">
        <title>Massive genome expansion in bonnet fungi (Mycena s.s.) driven by repeated elements and novel gene families across ecological guilds.</title>
        <authorList>
            <consortium name="Lawrence Berkeley National Laboratory"/>
            <person name="Harder C.B."/>
            <person name="Miyauchi S."/>
            <person name="Viragh M."/>
            <person name="Kuo A."/>
            <person name="Thoen E."/>
            <person name="Andreopoulos B."/>
            <person name="Lu D."/>
            <person name="Skrede I."/>
            <person name="Drula E."/>
            <person name="Henrissat B."/>
            <person name="Morin E."/>
            <person name="Kohler A."/>
            <person name="Barry K."/>
            <person name="LaButti K."/>
            <person name="Morin E."/>
            <person name="Salamov A."/>
            <person name="Lipzen A."/>
            <person name="Mereny Z."/>
            <person name="Hegedus B."/>
            <person name="Baldrian P."/>
            <person name="Stursova M."/>
            <person name="Weitz H."/>
            <person name="Taylor A."/>
            <person name="Grigoriev I.V."/>
            <person name="Nagy L.G."/>
            <person name="Martin F."/>
            <person name="Kauserud H."/>
        </authorList>
    </citation>
    <scope>NUCLEOTIDE SEQUENCE</scope>
    <source>
        <strain evidence="2">CBHHK188m</strain>
    </source>
</reference>
<feature type="region of interest" description="Disordered" evidence="1">
    <location>
        <begin position="320"/>
        <end position="345"/>
    </location>
</feature>
<accession>A0AAD7H6A6</accession>
<proteinExistence type="predicted"/>
<dbReference type="Proteomes" id="UP001215280">
    <property type="component" value="Unassembled WGS sequence"/>
</dbReference>
<sequence length="578" mass="65606">MLPPVLASQSPMEAGTQEPFLVDTVVEQREQWRVAPHRAAIAHARIRAEREARRGYPPAGSSYDFGANVSRRTLISSELLDLCNYARYFKQHNPTGEQAQWHMVHTYSCFLRLIMLWEEELTLLNEEQARAARAVGPLAVFIHLLRTEVNQERHEILVRHHMRQLGQKKMLHAVGHRALMRARQVIEHINIKLLDALQRYDEAMDLLSAVWDRALREGIVTVLVEERETPSNTEEWDGQRFMPKSLREIGLRVKLGHGAQQCPSSHVDCITVWGIFEVNASCLRWSGIQRHSPGSILPGPWPRHSYDVMLIERESLGHGSRREVGAARSHPQPPSISAPGPARTKTSIRGARRAAVSVQAPLIPRVSGALVHSGEAVGGEWREGRPFLLRADLYLDDIRPPLIEDVKPYHECGLCFNRKSHPVSHCFVCIRVWLKSQWTCPTCSTVMDGCPFRHWGGGGGVEGAYPEVDLSRVSYSWDGLVFPPRWERTPARRKAWKPGPQCSPTSRTPRRSSRCRNDGRRATTISAVVNTVPNVPDYYQDDPATNAALEERRFRVDDGINFDDEKKRYENSVWTSND</sequence>